<dbReference type="Pfam" id="PF14257">
    <property type="entry name" value="DUF4349"/>
    <property type="match status" value="1"/>
</dbReference>
<dbReference type="InterPro" id="IPR025645">
    <property type="entry name" value="DUF4349"/>
</dbReference>
<evidence type="ECO:0000313" key="5">
    <source>
        <dbReference type="Proteomes" id="UP000053157"/>
    </source>
</evidence>
<evidence type="ECO:0000259" key="3">
    <source>
        <dbReference type="Pfam" id="PF14257"/>
    </source>
</evidence>
<dbReference type="Proteomes" id="UP000053157">
    <property type="component" value="Unassembled WGS sequence"/>
</dbReference>
<dbReference type="RefSeq" id="WP_058570666.1">
    <property type="nucleotide sequence ID" value="NZ_LOPV01000019.1"/>
</dbReference>
<accession>A0A0W1SWI3</accession>
<evidence type="ECO:0000313" key="4">
    <source>
        <dbReference type="EMBL" id="KTG30826.1"/>
    </source>
</evidence>
<feature type="domain" description="DUF4349" evidence="3">
    <location>
        <begin position="64"/>
        <end position="273"/>
    </location>
</feature>
<dbReference type="PROSITE" id="PS51257">
    <property type="entry name" value="PROKAR_LIPOPROTEIN"/>
    <property type="match status" value="1"/>
</dbReference>
<dbReference type="AlphaFoldDB" id="A0A0W1SWI3"/>
<evidence type="ECO:0000256" key="2">
    <source>
        <dbReference type="SAM" id="Phobius"/>
    </source>
</evidence>
<comment type="caution">
    <text evidence="4">The sequence shown here is derived from an EMBL/GenBank/DDBJ whole genome shotgun (WGS) entry which is preliminary data.</text>
</comment>
<reference evidence="4 5" key="1">
    <citation type="submission" date="2015-12" db="EMBL/GenBank/DDBJ databases">
        <title>Haloferax profundi sp. nov. isolated from the Discovery deep brine-seawater interface in the Red Sea.</title>
        <authorList>
            <person name="Zhang G."/>
            <person name="Stingl U."/>
            <person name="Rashid M."/>
        </authorList>
    </citation>
    <scope>NUCLEOTIDE SEQUENCE [LARGE SCALE GENOMIC DNA]</scope>
    <source>
        <strain evidence="4 5">SB29</strain>
    </source>
</reference>
<name>A0A0W1SWI3_9EURY</name>
<keyword evidence="1" id="KW-0175">Coiled coil</keyword>
<sequence length="290" mass="31012">MDKRLKLLAVALLVVLAGCTGGSAGGGGDAASGESVTLSADATGGAEVEQADGGSDDVLQVQQRAVIKNGYVRLTVDEFNTSRAAVESTAESYGGFVSDSNERVNRRSGGTYRSGELVVRVPSDNFSAFIEETKTLGEVERVETNSEDVTDQLVDIEARLSNLRAQRDRLRTLYEQANTTDDVLAVERRLTEVQTEIERLEARQASLENRVALSTVRISLSEEPPGPAQWYDTPVLQAFSESVNGAFVALRAVVVAFAYALPYIVVFGGLLALFGGGVVVAGRAAYRRLT</sequence>
<gene>
    <name evidence="4" type="ORF">AUR66_06035</name>
</gene>
<keyword evidence="2" id="KW-0812">Transmembrane</keyword>
<organism evidence="4 5">
    <name type="scientific">Haloferax profundi</name>
    <dbReference type="NCBI Taxonomy" id="1544718"/>
    <lineage>
        <taxon>Archaea</taxon>
        <taxon>Methanobacteriati</taxon>
        <taxon>Methanobacteriota</taxon>
        <taxon>Stenosarchaea group</taxon>
        <taxon>Halobacteria</taxon>
        <taxon>Halobacteriales</taxon>
        <taxon>Haloferacaceae</taxon>
        <taxon>Haloferax</taxon>
    </lineage>
</organism>
<keyword evidence="5" id="KW-1185">Reference proteome</keyword>
<dbReference type="EMBL" id="LOPV01000019">
    <property type="protein sequence ID" value="KTG30826.1"/>
    <property type="molecule type" value="Genomic_DNA"/>
</dbReference>
<dbReference type="OrthoDB" id="242217at2157"/>
<evidence type="ECO:0000256" key="1">
    <source>
        <dbReference type="SAM" id="Coils"/>
    </source>
</evidence>
<keyword evidence="2" id="KW-0472">Membrane</keyword>
<protein>
    <recommendedName>
        <fullName evidence="3">DUF4349 domain-containing protein</fullName>
    </recommendedName>
</protein>
<keyword evidence="2" id="KW-1133">Transmembrane helix</keyword>
<feature type="coiled-coil region" evidence="1">
    <location>
        <begin position="139"/>
        <end position="217"/>
    </location>
</feature>
<proteinExistence type="predicted"/>
<feature type="transmembrane region" description="Helical" evidence="2">
    <location>
        <begin position="260"/>
        <end position="286"/>
    </location>
</feature>